<dbReference type="InterPro" id="IPR010496">
    <property type="entry name" value="AL/BT2_dom"/>
</dbReference>
<comment type="caution">
    <text evidence="2">The sequence shown here is derived from an EMBL/GenBank/DDBJ whole genome shotgun (WGS) entry which is preliminary data.</text>
</comment>
<dbReference type="PROSITE" id="PS51257">
    <property type="entry name" value="PROKAR_LIPOPROTEIN"/>
    <property type="match status" value="1"/>
</dbReference>
<dbReference type="EMBL" id="BMWZ01000002">
    <property type="protein sequence ID" value="GGZ73379.1"/>
    <property type="molecule type" value="Genomic_DNA"/>
</dbReference>
<dbReference type="RefSeq" id="WP_189359516.1">
    <property type="nucleotide sequence ID" value="NZ_BMWZ01000002.1"/>
</dbReference>
<dbReference type="GO" id="GO:0016787">
    <property type="term" value="F:hydrolase activity"/>
    <property type="evidence" value="ECO:0007669"/>
    <property type="project" value="InterPro"/>
</dbReference>
<name>A0A918V6M3_9FLAO</name>
<reference evidence="2" key="1">
    <citation type="journal article" date="2014" name="Int. J. Syst. Evol. Microbiol.">
        <title>Complete genome sequence of Corynebacterium casei LMG S-19264T (=DSM 44701T), isolated from a smear-ripened cheese.</title>
        <authorList>
            <consortium name="US DOE Joint Genome Institute (JGI-PGF)"/>
            <person name="Walter F."/>
            <person name="Albersmeier A."/>
            <person name="Kalinowski J."/>
            <person name="Ruckert C."/>
        </authorList>
    </citation>
    <scope>NUCLEOTIDE SEQUENCE</scope>
    <source>
        <strain evidence="2">KCTC 12710</strain>
    </source>
</reference>
<proteinExistence type="predicted"/>
<dbReference type="Pfam" id="PF06439">
    <property type="entry name" value="3keto-disac_hyd"/>
    <property type="match status" value="1"/>
</dbReference>
<keyword evidence="3" id="KW-1185">Reference proteome</keyword>
<organism evidence="2 3">
    <name type="scientific">Algibacter mikhailovii</name>
    <dbReference type="NCBI Taxonomy" id="425498"/>
    <lineage>
        <taxon>Bacteria</taxon>
        <taxon>Pseudomonadati</taxon>
        <taxon>Bacteroidota</taxon>
        <taxon>Flavobacteriia</taxon>
        <taxon>Flavobacteriales</taxon>
        <taxon>Flavobacteriaceae</taxon>
        <taxon>Algibacter</taxon>
    </lineage>
</organism>
<evidence type="ECO:0000259" key="1">
    <source>
        <dbReference type="Pfam" id="PF06439"/>
    </source>
</evidence>
<dbReference type="Gene3D" id="2.60.120.560">
    <property type="entry name" value="Exo-inulinase, domain 1"/>
    <property type="match status" value="1"/>
</dbReference>
<gene>
    <name evidence="2" type="ORF">GCM10007028_08290</name>
</gene>
<sequence length="262" mass="29892">MKNNLGIFLILLSICLGVSCKQKTESSKKDNWVKIFNGKDLNDWIIKIKGHPAGENYKNTFIVENGIMKVNYKAYDSFNNSFGHIYYKKPYSNYKFRMDYRFTGEQLPDGAAWATRNSGIMLHCEDPMNIGLNQNFPVSIELQLLGGNGIDERSTANLCTPGTHVELLGELLLDHCVTSSSQTYHGEQWVNVEVEVRNDSIIKHFINGEEVMRYNKPIYGGKVDYNEAYWKTKEGTPVKSGYISLQSESHPVEFKNIEILEL</sequence>
<dbReference type="Proteomes" id="UP000636004">
    <property type="component" value="Unassembled WGS sequence"/>
</dbReference>
<evidence type="ECO:0000313" key="2">
    <source>
        <dbReference type="EMBL" id="GGZ73379.1"/>
    </source>
</evidence>
<accession>A0A918V6M3</accession>
<evidence type="ECO:0000313" key="3">
    <source>
        <dbReference type="Proteomes" id="UP000636004"/>
    </source>
</evidence>
<feature type="domain" description="3-keto-alpha-glucoside-1,2-lyase/3-keto-2-hydroxy-glucal hydratase" evidence="1">
    <location>
        <begin position="32"/>
        <end position="259"/>
    </location>
</feature>
<dbReference type="AlphaFoldDB" id="A0A918V6M3"/>
<reference evidence="2" key="2">
    <citation type="submission" date="2020-09" db="EMBL/GenBank/DDBJ databases">
        <authorList>
            <person name="Sun Q."/>
            <person name="Kim S."/>
        </authorList>
    </citation>
    <scope>NUCLEOTIDE SEQUENCE</scope>
    <source>
        <strain evidence="2">KCTC 12710</strain>
    </source>
</reference>
<protein>
    <recommendedName>
        <fullName evidence="1">3-keto-alpha-glucoside-1,2-lyase/3-keto-2-hydroxy-glucal hydratase domain-containing protein</fullName>
    </recommendedName>
</protein>